<dbReference type="RefSeq" id="WP_223862208.1">
    <property type="nucleotide sequence ID" value="NZ_JBBNPZ010000003.1"/>
</dbReference>
<comment type="caution">
    <text evidence="13">The sequence shown here is derived from an EMBL/GenBank/DDBJ whole genome shotgun (WGS) entry which is preliminary data.</text>
</comment>
<evidence type="ECO:0000256" key="4">
    <source>
        <dbReference type="ARBA" id="ARBA00022452"/>
    </source>
</evidence>
<organism evidence="13 14">
    <name type="scientific">Enterobacter intestinihominis</name>
    <dbReference type="NCBI Taxonomy" id="3133180"/>
    <lineage>
        <taxon>Bacteria</taxon>
        <taxon>Pseudomonadati</taxon>
        <taxon>Pseudomonadota</taxon>
        <taxon>Gammaproteobacteria</taxon>
        <taxon>Enterobacterales</taxon>
        <taxon>Enterobacteriaceae</taxon>
        <taxon>Enterobacter</taxon>
    </lineage>
</organism>
<dbReference type="Gene3D" id="3.10.20.410">
    <property type="match status" value="1"/>
</dbReference>
<reference evidence="14" key="1">
    <citation type="journal article" date="2024" name="Commun. Biol.">
        <title>Bacillamide D produced by Bacillus cereus from the mouse intestinal bacterial collection (miBC) is a potent cytotoxin in vitro.</title>
        <authorList>
            <person name="Hohmann M."/>
            <person name="Brunner V."/>
            <person name="Johannes W."/>
            <person name="Schum D."/>
            <person name="Carroll L.M."/>
            <person name="Liu T."/>
            <person name="Sasaki D."/>
            <person name="Bosch J."/>
            <person name="Clavel T."/>
            <person name="Sieber S.A."/>
            <person name="Zeller G."/>
            <person name="Tschurtschenthaler M."/>
            <person name="Janssen K.P."/>
            <person name="Gulder T.A.M."/>
        </authorList>
    </citation>
    <scope>NUCLEOTIDE SEQUENCE [LARGE SCALE GENOMIC DNA]</scope>
    <source>
        <strain evidence="14">LK_304 Iso 8</strain>
    </source>
</reference>
<keyword evidence="14" id="KW-1185">Reference proteome</keyword>
<keyword evidence="4" id="KW-1134">Transmembrane beta strand</keyword>
<evidence type="ECO:0000259" key="12">
    <source>
        <dbReference type="Pfam" id="PF13954"/>
    </source>
</evidence>
<dbReference type="SUPFAM" id="SSF141729">
    <property type="entry name" value="FimD N-terminal domain-like"/>
    <property type="match status" value="1"/>
</dbReference>
<evidence type="ECO:0000256" key="5">
    <source>
        <dbReference type="ARBA" id="ARBA00022558"/>
    </source>
</evidence>
<evidence type="ECO:0000256" key="2">
    <source>
        <dbReference type="ARBA" id="ARBA00008064"/>
    </source>
</evidence>
<keyword evidence="5 10" id="KW-1029">Fimbrium biogenesis</keyword>
<dbReference type="Gene3D" id="2.60.40.2070">
    <property type="match status" value="1"/>
</dbReference>
<evidence type="ECO:0000313" key="14">
    <source>
        <dbReference type="Proteomes" id="UP001467192"/>
    </source>
</evidence>
<evidence type="ECO:0000256" key="3">
    <source>
        <dbReference type="ARBA" id="ARBA00022448"/>
    </source>
</evidence>
<dbReference type="InterPro" id="IPR018030">
    <property type="entry name" value="Fimbrial_membr_usher_CS"/>
</dbReference>
<feature type="domain" description="PapC N-terminal" evidence="12">
    <location>
        <begin position="36"/>
        <end position="181"/>
    </location>
</feature>
<comment type="subcellular location">
    <subcellularLocation>
        <location evidence="1 10">Cell outer membrane</location>
        <topology evidence="1 10">Multi-pass membrane protein</topology>
    </subcellularLocation>
</comment>
<dbReference type="InterPro" id="IPR042186">
    <property type="entry name" value="FimD_plug_dom"/>
</dbReference>
<dbReference type="Gene3D" id="2.60.40.3110">
    <property type="match status" value="1"/>
</dbReference>
<dbReference type="InterPro" id="IPR025885">
    <property type="entry name" value="PapC_N"/>
</dbReference>
<dbReference type="Proteomes" id="UP001467192">
    <property type="component" value="Unassembled WGS sequence"/>
</dbReference>
<feature type="domain" description="PapC-like C-terminal" evidence="11">
    <location>
        <begin position="750"/>
        <end position="818"/>
    </location>
</feature>
<dbReference type="InterPro" id="IPR000015">
    <property type="entry name" value="Fimb_usher"/>
</dbReference>
<dbReference type="EMBL" id="JBEBZA010000003">
    <property type="protein sequence ID" value="MES0425230.1"/>
    <property type="molecule type" value="Genomic_DNA"/>
</dbReference>
<keyword evidence="8 10" id="KW-0472">Membrane</keyword>
<keyword evidence="7" id="KW-0732">Signal</keyword>
<evidence type="ECO:0000256" key="8">
    <source>
        <dbReference type="ARBA" id="ARBA00023136"/>
    </source>
</evidence>
<protein>
    <submittedName>
        <fullName evidence="13">Fimbria/pilus outer membrane usher protein</fullName>
    </submittedName>
</protein>
<sequence>MHSLGPRNLPRIYTLAMLAGAVTSGIHVRRAQADEYFDPQALEITADQQQASDLSYFSRQGGQQPGRYRVAVVVNQTQRDEREIAFVDTGGTLSPVLNLAYLKRLGVNIAAFSSFDALHDEETFTDIGKYIPDASTHFDFTHHRLVFSIPQAAMLQKSADYIPPEQWDDGIPAAFVDYNLTGSTTNIDNIHDNSSYLSLRSGINLGAWRLRNYATFEYGNTHHWQSQGTSLQRAITPLKSALTIGNAYTSGEVFDSFQFTGLQLASDENMLPDSQRGFAPTIRGVAHSNARVSVRQHGYTIYETYVAPGAFVISDLFPTSQSGDLEITVHESDGSERTFTQPYSSVAFMLREKRLKFSASAGRYNSPDAEGDTPPFVQASAFYGLSSSLTLYGGAELSGHYQALALGLGKDFGRFGALGVDTVAAKAHLSDDRLALGQQIRAQYQKNLAETNTSLTLSTSHYTTHDFYSFSEANDDSDPDQHVHNRRNRTQFSLTQDLGAMGNISASFYRQDYWNASAVDQTVHLGYYANYKGVSLSVGYYLTRSSADDSDNERAINLSISVPLSRWLPGATTSYSLNNNLDGHTTRQVSLYGTALAHDRLNYNLQQGFDNQANTANSNLALAYHGGYGSASLGYSHDRYSNRVNYGAAGGIVATQYGVTLSQSLGDTLALIRADEASDVQVEGATNVHTDSRGYAVMPTLSAYHKNTISLDTETLAENVDLDQNSRTIVPTSGAVVLANYHTHVGIRTLITLTAHGRPLPFGASAYVSNGTSAKSSVGIVGEAGQVYLSGVPLRGTLHASWRQKGQDMRCSAPLRLPDTAGRTPVTLMNLQCQ</sequence>
<proteinExistence type="inferred from homology"/>
<keyword evidence="9 10" id="KW-0998">Cell outer membrane</keyword>
<dbReference type="InterPro" id="IPR043142">
    <property type="entry name" value="PapC-like_C_sf"/>
</dbReference>
<gene>
    <name evidence="13" type="ORF">ABMC12_02865</name>
</gene>
<evidence type="ECO:0000256" key="7">
    <source>
        <dbReference type="ARBA" id="ARBA00022729"/>
    </source>
</evidence>
<dbReference type="Gene3D" id="2.60.40.2610">
    <property type="entry name" value="Outer membrane usher protein FimD, plug domain"/>
    <property type="match status" value="1"/>
</dbReference>
<evidence type="ECO:0000256" key="10">
    <source>
        <dbReference type="RuleBase" id="RU003884"/>
    </source>
</evidence>
<evidence type="ECO:0000313" key="13">
    <source>
        <dbReference type="EMBL" id="MES0425230.1"/>
    </source>
</evidence>
<evidence type="ECO:0000256" key="1">
    <source>
        <dbReference type="ARBA" id="ARBA00004571"/>
    </source>
</evidence>
<accession>A0ABV1Z9R9</accession>
<name>A0ABV1Z9R9_9ENTR</name>
<evidence type="ECO:0000256" key="6">
    <source>
        <dbReference type="ARBA" id="ARBA00022692"/>
    </source>
</evidence>
<dbReference type="PROSITE" id="PS01151">
    <property type="entry name" value="FIMBRIAL_USHER"/>
    <property type="match status" value="1"/>
</dbReference>
<evidence type="ECO:0000256" key="9">
    <source>
        <dbReference type="ARBA" id="ARBA00023237"/>
    </source>
</evidence>
<dbReference type="PANTHER" id="PTHR30451">
    <property type="entry name" value="OUTER MEMBRANE USHER PROTEIN"/>
    <property type="match status" value="1"/>
</dbReference>
<dbReference type="Pfam" id="PF13953">
    <property type="entry name" value="PapC_C"/>
    <property type="match status" value="1"/>
</dbReference>
<keyword evidence="3 10" id="KW-0813">Transport</keyword>
<dbReference type="Pfam" id="PF13954">
    <property type="entry name" value="PapC_N"/>
    <property type="match status" value="1"/>
</dbReference>
<keyword evidence="6 10" id="KW-0812">Transmembrane</keyword>
<comment type="similarity">
    <text evidence="2 10">Belongs to the fimbrial export usher family.</text>
</comment>
<dbReference type="InterPro" id="IPR037224">
    <property type="entry name" value="PapC_N_sf"/>
</dbReference>
<dbReference type="Pfam" id="PF00577">
    <property type="entry name" value="Usher"/>
    <property type="match status" value="1"/>
</dbReference>
<dbReference type="PANTHER" id="PTHR30451:SF21">
    <property type="entry name" value="FIMBRIAL USHER DOMAIN-CONTAINING PROTEIN YDET-RELATED"/>
    <property type="match status" value="1"/>
</dbReference>
<dbReference type="InterPro" id="IPR025949">
    <property type="entry name" value="PapC-like_C"/>
</dbReference>
<evidence type="ECO:0000259" key="11">
    <source>
        <dbReference type="Pfam" id="PF13953"/>
    </source>
</evidence>